<comment type="caution">
    <text evidence="3">The sequence shown here is derived from an EMBL/GenBank/DDBJ whole genome shotgun (WGS) entry which is preliminary data.</text>
</comment>
<dbReference type="InterPro" id="IPR010559">
    <property type="entry name" value="Sig_transdc_His_kin_internal"/>
</dbReference>
<evidence type="ECO:0000313" key="4">
    <source>
        <dbReference type="Proteomes" id="UP000681315"/>
    </source>
</evidence>
<keyword evidence="1" id="KW-0472">Membrane</keyword>
<feature type="transmembrane region" description="Helical" evidence="1">
    <location>
        <begin position="164"/>
        <end position="180"/>
    </location>
</feature>
<evidence type="ECO:0000256" key="1">
    <source>
        <dbReference type="SAM" id="Phobius"/>
    </source>
</evidence>
<keyword evidence="3" id="KW-0808">Transferase</keyword>
<evidence type="ECO:0000259" key="2">
    <source>
        <dbReference type="Pfam" id="PF06580"/>
    </source>
</evidence>
<name>A0ABS3SSD5_9FLAO</name>
<gene>
    <name evidence="3" type="ORF">J4051_08690</name>
</gene>
<keyword evidence="3" id="KW-0418">Kinase</keyword>
<feature type="transmembrane region" description="Helical" evidence="1">
    <location>
        <begin position="125"/>
        <end position="144"/>
    </location>
</feature>
<dbReference type="GO" id="GO:0016301">
    <property type="term" value="F:kinase activity"/>
    <property type="evidence" value="ECO:0007669"/>
    <property type="project" value="UniProtKB-KW"/>
</dbReference>
<dbReference type="InterPro" id="IPR050640">
    <property type="entry name" value="Bact_2-comp_sensor_kinase"/>
</dbReference>
<accession>A0ABS3SSD5</accession>
<proteinExistence type="predicted"/>
<feature type="domain" description="Signal transduction histidine kinase internal region" evidence="2">
    <location>
        <begin position="201"/>
        <end position="277"/>
    </location>
</feature>
<keyword evidence="1" id="KW-1133">Transmembrane helix</keyword>
<dbReference type="EMBL" id="JAGEVG010000009">
    <property type="protein sequence ID" value="MBO3098341.1"/>
    <property type="molecule type" value="Genomic_DNA"/>
</dbReference>
<dbReference type="Proteomes" id="UP000681315">
    <property type="component" value="Unassembled WGS sequence"/>
</dbReference>
<reference evidence="3 4" key="1">
    <citation type="submission" date="2021-03" db="EMBL/GenBank/DDBJ databases">
        <title>Gelidibacter sp. nov., isolated from costal sediment.</title>
        <authorList>
            <person name="Lun K.-Y."/>
        </authorList>
    </citation>
    <scope>NUCLEOTIDE SEQUENCE [LARGE SCALE GENOMIC DNA]</scope>
    <source>
        <strain evidence="3 4">DF109</strain>
    </source>
</reference>
<keyword evidence="4" id="KW-1185">Reference proteome</keyword>
<feature type="transmembrane region" description="Helical" evidence="1">
    <location>
        <begin position="85"/>
        <end position="104"/>
    </location>
</feature>
<dbReference type="PANTHER" id="PTHR34220:SF7">
    <property type="entry name" value="SENSOR HISTIDINE KINASE YPDA"/>
    <property type="match status" value="1"/>
</dbReference>
<sequence>MMIKGLLFLLFQKNKNSFKRLNSPVEMQDYFYKLYDKFAMTKYLNQIYANRYFLLFIMLFAYVDSIYVRINSSGKLDLYTFTPEAFIFSLINVGILFPIILIFIKRWQKSDVFSTRELLKIFASSIVSFILIMLLLGLAIALVYSGVERNYGGRRLPLDILKNLLDALIYGSFFLAYYYYQKNKKHQEQLATYHQALSESRINQLKTQLNPHFLFNNLNVLDQLIEEDKDKASGFLNEFAEIYRYVLQASDREIVSIEEELVFAEQYFNLIRHKYGNVYQLSIENRNSVGHIVPLTLQSLIENAVKHNLGTAEHPIHIKVIVADNIIVSNTINLKKNTKTISGRALSNLKEQYRLLTKKTIEIHQSAHVFSVTIPLIHPSHK</sequence>
<dbReference type="Pfam" id="PF06580">
    <property type="entry name" value="His_kinase"/>
    <property type="match status" value="1"/>
</dbReference>
<protein>
    <submittedName>
        <fullName evidence="3">Histidine kinase</fullName>
    </submittedName>
</protein>
<evidence type="ECO:0000313" key="3">
    <source>
        <dbReference type="EMBL" id="MBO3098341.1"/>
    </source>
</evidence>
<dbReference type="RefSeq" id="WP_208233487.1">
    <property type="nucleotide sequence ID" value="NZ_JAGEVG010000009.1"/>
</dbReference>
<feature type="transmembrane region" description="Helical" evidence="1">
    <location>
        <begin position="52"/>
        <end position="70"/>
    </location>
</feature>
<keyword evidence="1" id="KW-0812">Transmembrane</keyword>
<organism evidence="3 4">
    <name type="scientific">Gelidibacter pelagius</name>
    <dbReference type="NCBI Taxonomy" id="2819985"/>
    <lineage>
        <taxon>Bacteria</taxon>
        <taxon>Pseudomonadati</taxon>
        <taxon>Bacteroidota</taxon>
        <taxon>Flavobacteriia</taxon>
        <taxon>Flavobacteriales</taxon>
        <taxon>Flavobacteriaceae</taxon>
        <taxon>Gelidibacter</taxon>
    </lineage>
</organism>
<dbReference type="PANTHER" id="PTHR34220">
    <property type="entry name" value="SENSOR HISTIDINE KINASE YPDA"/>
    <property type="match status" value="1"/>
</dbReference>